<sequence>MDDNMKWSARKPPLPVDRLWCPTVNFTMKGLLLEIERVHKVKGKWCHNFTKNLCQFVLIKLQSRRPSKKKPDTSCLNLSSLHCIARSLVAVFQIALKVEGQGQGQWSNEYTEDLIQFVIAKLRSSSAPSINNNNNPLAVALHVVTASNS</sequence>
<evidence type="ECO:0000313" key="1">
    <source>
        <dbReference type="EMBL" id="KAL1552829.1"/>
    </source>
</evidence>
<keyword evidence="2" id="KW-1185">Reference proteome</keyword>
<comment type="caution">
    <text evidence="1">The sequence shown here is derived from an EMBL/GenBank/DDBJ whole genome shotgun (WGS) entry which is preliminary data.</text>
</comment>
<reference evidence="1 2" key="1">
    <citation type="submission" date="2024-06" db="EMBL/GenBank/DDBJ databases">
        <title>A chromosome level genome sequence of Diviner's sage (Salvia divinorum).</title>
        <authorList>
            <person name="Ford S.A."/>
            <person name="Ro D.-K."/>
            <person name="Ness R.W."/>
            <person name="Phillips M.A."/>
        </authorList>
    </citation>
    <scope>NUCLEOTIDE SEQUENCE [LARGE SCALE GENOMIC DNA]</scope>
    <source>
        <strain evidence="1">SAF-2024a</strain>
        <tissue evidence="1">Leaf</tissue>
    </source>
</reference>
<dbReference type="EMBL" id="JBEAFC010000006">
    <property type="protein sequence ID" value="KAL1552829.1"/>
    <property type="molecule type" value="Genomic_DNA"/>
</dbReference>
<dbReference type="AlphaFoldDB" id="A0ABD1H8Q1"/>
<organism evidence="1 2">
    <name type="scientific">Salvia divinorum</name>
    <name type="common">Maria pastora</name>
    <name type="synonym">Diviner's sage</name>
    <dbReference type="NCBI Taxonomy" id="28513"/>
    <lineage>
        <taxon>Eukaryota</taxon>
        <taxon>Viridiplantae</taxon>
        <taxon>Streptophyta</taxon>
        <taxon>Embryophyta</taxon>
        <taxon>Tracheophyta</taxon>
        <taxon>Spermatophyta</taxon>
        <taxon>Magnoliopsida</taxon>
        <taxon>eudicotyledons</taxon>
        <taxon>Gunneridae</taxon>
        <taxon>Pentapetalae</taxon>
        <taxon>asterids</taxon>
        <taxon>lamiids</taxon>
        <taxon>Lamiales</taxon>
        <taxon>Lamiaceae</taxon>
        <taxon>Nepetoideae</taxon>
        <taxon>Mentheae</taxon>
        <taxon>Salviinae</taxon>
        <taxon>Salvia</taxon>
        <taxon>Salvia subgen. Calosphace</taxon>
    </lineage>
</organism>
<dbReference type="Proteomes" id="UP001567538">
    <property type="component" value="Unassembled WGS sequence"/>
</dbReference>
<protein>
    <submittedName>
        <fullName evidence="1">Uncharacterized protein</fullName>
    </submittedName>
</protein>
<gene>
    <name evidence="1" type="ORF">AAHA92_13580</name>
</gene>
<proteinExistence type="predicted"/>
<evidence type="ECO:0000313" key="2">
    <source>
        <dbReference type="Proteomes" id="UP001567538"/>
    </source>
</evidence>
<name>A0ABD1H8Q1_SALDI</name>
<accession>A0ABD1H8Q1</accession>